<dbReference type="EMBL" id="AP014940">
    <property type="protein sequence ID" value="BAV99510.1"/>
    <property type="molecule type" value="Genomic_DNA"/>
</dbReference>
<evidence type="ECO:0000313" key="5">
    <source>
        <dbReference type="Proteomes" id="UP000218824"/>
    </source>
</evidence>
<organism evidence="4 5">
    <name type="scientific">Lysobacter enzymogenes</name>
    <dbReference type="NCBI Taxonomy" id="69"/>
    <lineage>
        <taxon>Bacteria</taxon>
        <taxon>Pseudomonadati</taxon>
        <taxon>Pseudomonadota</taxon>
        <taxon>Gammaproteobacteria</taxon>
        <taxon>Lysobacterales</taxon>
        <taxon>Lysobacteraceae</taxon>
        <taxon>Lysobacter</taxon>
    </lineage>
</organism>
<dbReference type="GO" id="GO:0004497">
    <property type="term" value="F:monooxygenase activity"/>
    <property type="evidence" value="ECO:0007669"/>
    <property type="project" value="UniProtKB-KW"/>
</dbReference>
<proteinExistence type="predicted"/>
<keyword evidence="2" id="KW-0503">Monooxygenase</keyword>
<dbReference type="NCBIfam" id="TIGR04020">
    <property type="entry name" value="seco_metab_LLM"/>
    <property type="match status" value="1"/>
</dbReference>
<protein>
    <recommendedName>
        <fullName evidence="3">Luciferase-like domain-containing protein</fullName>
    </recommendedName>
</protein>
<dbReference type="InterPro" id="IPR024011">
    <property type="entry name" value="Biosynth_lucif-like_mOase_dom"/>
</dbReference>
<dbReference type="PANTHER" id="PTHR30137:SF8">
    <property type="entry name" value="BLR5498 PROTEIN"/>
    <property type="match status" value="1"/>
</dbReference>
<dbReference type="InterPro" id="IPR050766">
    <property type="entry name" value="Bact_Lucif_Oxidored"/>
</dbReference>
<dbReference type="PANTHER" id="PTHR30137">
    <property type="entry name" value="LUCIFERASE-LIKE MONOOXYGENASE"/>
    <property type="match status" value="1"/>
</dbReference>
<dbReference type="RefSeq" id="WP_096380116.1">
    <property type="nucleotide sequence ID" value="NZ_AP014940.1"/>
</dbReference>
<accession>A0AAU9AKG1</accession>
<dbReference type="AlphaFoldDB" id="A0AAU9AKG1"/>
<dbReference type="GeneID" id="83065812"/>
<dbReference type="InterPro" id="IPR036661">
    <property type="entry name" value="Luciferase-like_sf"/>
</dbReference>
<gene>
    <name evidence="4" type="ORF">LEN_4023</name>
</gene>
<dbReference type="InterPro" id="IPR011251">
    <property type="entry name" value="Luciferase-like_dom"/>
</dbReference>
<evidence type="ECO:0000256" key="1">
    <source>
        <dbReference type="ARBA" id="ARBA00023002"/>
    </source>
</evidence>
<dbReference type="GO" id="GO:0005829">
    <property type="term" value="C:cytosol"/>
    <property type="evidence" value="ECO:0007669"/>
    <property type="project" value="TreeGrafter"/>
</dbReference>
<dbReference type="Pfam" id="PF00296">
    <property type="entry name" value="Bac_luciferase"/>
    <property type="match status" value="1"/>
</dbReference>
<dbReference type="GO" id="GO:0016705">
    <property type="term" value="F:oxidoreductase activity, acting on paired donors, with incorporation or reduction of molecular oxygen"/>
    <property type="evidence" value="ECO:0007669"/>
    <property type="project" value="InterPro"/>
</dbReference>
<sequence length="413" mass="45510">MAVDKILERCAEENIALTIENGELSVKVLAPPKDKSLLLDVKRLRSEIERALLDAQRNAAQGDGEGRTTMSLFYFSSDEGVADRNKYRLLLEGAQFADRNGFEAVWTPERHFAQFGGLYPNPSLMASALATITRNVALRAGSVVLPLNDPLRVAEEWAVVDNLSDGRVGMAFASGWQPNDFVLAPDNYATRHQFMYDGIEQIRGLWRGQPVTRRNGVGEQIQVNCLPRPIQRELPVWITAATSPQTFESAGKIGANVLSHLTGQTPEALAEKIKLYRQTRAAAGYTTPGRVTVMIHTFISADQDTVMKVAKEPFKRYLSQSIGLLSNLAAQVGIDAERISPADMETLLEHAFLRYHRTSALLGTPESTLEFAARLRAIGVDEIACLVDFGIDTDTVLDNLPYLNELKNAVAVL</sequence>
<reference evidence="4 5" key="1">
    <citation type="journal article" date="2017" name="DNA Res.">
        <title>Complete genome sequence and expression profile of the commercial lytic enzyme producer Lysobacter enzymogenes M497-1.</title>
        <authorList>
            <person name="Takami H."/>
            <person name="Toyoda A."/>
            <person name="Uchiyama I."/>
            <person name="Itoh T."/>
            <person name="Takaki Y."/>
            <person name="Arai W."/>
            <person name="Nishi S."/>
            <person name="Kawai M."/>
            <person name="Shinya K."/>
            <person name="Ikeda H."/>
        </authorList>
    </citation>
    <scope>NUCLEOTIDE SEQUENCE [LARGE SCALE GENOMIC DNA]</scope>
    <source>
        <strain evidence="4 5">M497-1</strain>
    </source>
</reference>
<evidence type="ECO:0000259" key="3">
    <source>
        <dbReference type="Pfam" id="PF00296"/>
    </source>
</evidence>
<dbReference type="SUPFAM" id="SSF51679">
    <property type="entry name" value="Bacterial luciferase-like"/>
    <property type="match status" value="1"/>
</dbReference>
<name>A0AAU9AKG1_LYSEN</name>
<evidence type="ECO:0000256" key="2">
    <source>
        <dbReference type="ARBA" id="ARBA00023033"/>
    </source>
</evidence>
<evidence type="ECO:0000313" key="4">
    <source>
        <dbReference type="EMBL" id="BAV99510.1"/>
    </source>
</evidence>
<keyword evidence="1" id="KW-0560">Oxidoreductase</keyword>
<dbReference type="Gene3D" id="3.20.20.30">
    <property type="entry name" value="Luciferase-like domain"/>
    <property type="match status" value="1"/>
</dbReference>
<feature type="domain" description="Luciferase-like" evidence="3">
    <location>
        <begin position="74"/>
        <end position="381"/>
    </location>
</feature>
<dbReference type="Proteomes" id="UP000218824">
    <property type="component" value="Chromosome"/>
</dbReference>
<dbReference type="KEGG" id="lem:LEN_4023"/>